<evidence type="ECO:0000256" key="9">
    <source>
        <dbReference type="SAM" id="Phobius"/>
    </source>
</evidence>
<dbReference type="GO" id="GO:0015095">
    <property type="term" value="F:magnesium ion transmembrane transporter activity"/>
    <property type="evidence" value="ECO:0007669"/>
    <property type="project" value="InterPro"/>
</dbReference>
<feature type="transmembrane region" description="Helical" evidence="9">
    <location>
        <begin position="242"/>
        <end position="262"/>
    </location>
</feature>
<feature type="compositionally biased region" description="Polar residues" evidence="8">
    <location>
        <begin position="1600"/>
        <end position="1613"/>
    </location>
</feature>
<keyword evidence="4 9" id="KW-0812">Transmembrane</keyword>
<feature type="region of interest" description="Disordered" evidence="8">
    <location>
        <begin position="505"/>
        <end position="546"/>
    </location>
</feature>
<evidence type="ECO:0000259" key="11">
    <source>
        <dbReference type="Pfam" id="PF04825"/>
    </source>
</evidence>
<dbReference type="Gene3D" id="3.30.70.3490">
    <property type="match status" value="1"/>
</dbReference>
<proteinExistence type="inferred from homology"/>
<feature type="compositionally biased region" description="Polar residues" evidence="8">
    <location>
        <begin position="373"/>
        <end position="389"/>
    </location>
</feature>
<dbReference type="InterPro" id="IPR000648">
    <property type="entry name" value="Oxysterol-bd"/>
</dbReference>
<feature type="compositionally biased region" description="Basic and acidic residues" evidence="8">
    <location>
        <begin position="1521"/>
        <end position="1545"/>
    </location>
</feature>
<organism evidence="12 13">
    <name type="scientific">Wallemia ichthyophaga</name>
    <dbReference type="NCBI Taxonomy" id="245174"/>
    <lineage>
        <taxon>Eukaryota</taxon>
        <taxon>Fungi</taxon>
        <taxon>Dikarya</taxon>
        <taxon>Basidiomycota</taxon>
        <taxon>Wallemiomycotina</taxon>
        <taxon>Wallemiomycetes</taxon>
        <taxon>Wallemiales</taxon>
        <taxon>Wallemiaceae</taxon>
        <taxon>Wallemia</taxon>
    </lineage>
</organism>
<feature type="transmembrane region" description="Helical" evidence="9">
    <location>
        <begin position="78"/>
        <end position="99"/>
    </location>
</feature>
<feature type="transmembrane region" description="Helical" evidence="9">
    <location>
        <begin position="274"/>
        <end position="291"/>
    </location>
</feature>
<accession>A0A4T0J9S3</accession>
<dbReference type="SUPFAM" id="SSF103481">
    <property type="entry name" value="Multidrug resistance efflux transporter EmrE"/>
    <property type="match status" value="1"/>
</dbReference>
<dbReference type="EMBL" id="SPOI01000034">
    <property type="protein sequence ID" value="TIB39383.1"/>
    <property type="molecule type" value="Genomic_DNA"/>
</dbReference>
<dbReference type="InterPro" id="IPR006909">
    <property type="entry name" value="Rad21/Rec8_C_eu"/>
</dbReference>
<feature type="transmembrane region" description="Helical" evidence="9">
    <location>
        <begin position="174"/>
        <end position="191"/>
    </location>
</feature>
<dbReference type="Proteomes" id="UP000310689">
    <property type="component" value="Unassembled WGS sequence"/>
</dbReference>
<feature type="domain" description="Rad21/Rec8-like protein C-terminal eukaryotic" evidence="10">
    <location>
        <begin position="1689"/>
        <end position="1736"/>
    </location>
</feature>
<comment type="similarity">
    <text evidence="2 7">Belongs to the OSBP family.</text>
</comment>
<feature type="compositionally biased region" description="Acidic residues" evidence="8">
    <location>
        <begin position="361"/>
        <end position="370"/>
    </location>
</feature>
<comment type="similarity">
    <text evidence="3">Belongs to the rad21 family.</text>
</comment>
<dbReference type="CDD" id="cd06174">
    <property type="entry name" value="MFS"/>
    <property type="match status" value="1"/>
</dbReference>
<dbReference type="InterPro" id="IPR008521">
    <property type="entry name" value="Mg_trans_NIPA"/>
</dbReference>
<dbReference type="InterPro" id="IPR037185">
    <property type="entry name" value="EmrE-like"/>
</dbReference>
<dbReference type="Gene3D" id="2.40.160.120">
    <property type="match status" value="1"/>
</dbReference>
<feature type="transmembrane region" description="Helical" evidence="9">
    <location>
        <begin position="106"/>
        <end position="125"/>
    </location>
</feature>
<feature type="transmembrane region" description="Helical" evidence="9">
    <location>
        <begin position="928"/>
        <end position="952"/>
    </location>
</feature>
<dbReference type="InterPro" id="IPR036390">
    <property type="entry name" value="WH_DNA-bd_sf"/>
</dbReference>
<evidence type="ECO:0000256" key="7">
    <source>
        <dbReference type="RuleBase" id="RU003844"/>
    </source>
</evidence>
<dbReference type="GO" id="GO:0008289">
    <property type="term" value="F:lipid binding"/>
    <property type="evidence" value="ECO:0007669"/>
    <property type="project" value="InterPro"/>
</dbReference>
<feature type="domain" description="Rad21/Rec8-like protein N-terminal" evidence="11">
    <location>
        <begin position="1123"/>
        <end position="1225"/>
    </location>
</feature>
<dbReference type="SUPFAM" id="SSF46785">
    <property type="entry name" value="Winged helix' DNA-binding domain"/>
    <property type="match status" value="1"/>
</dbReference>
<keyword evidence="6 9" id="KW-0472">Membrane</keyword>
<feature type="transmembrane region" description="Helical" evidence="9">
    <location>
        <begin position="211"/>
        <end position="230"/>
    </location>
</feature>
<dbReference type="InterPro" id="IPR018494">
    <property type="entry name" value="Oxysterol-bd_CS"/>
</dbReference>
<feature type="transmembrane region" description="Helical" evidence="9">
    <location>
        <begin position="6"/>
        <end position="25"/>
    </location>
</feature>
<dbReference type="PROSITE" id="PS01013">
    <property type="entry name" value="OSBP"/>
    <property type="match status" value="1"/>
</dbReference>
<dbReference type="Gene3D" id="1.10.10.580">
    <property type="entry name" value="Structural maintenance of chromosome 1. Chain E"/>
    <property type="match status" value="1"/>
</dbReference>
<dbReference type="InterPro" id="IPR006910">
    <property type="entry name" value="Rad21_Rec8_N"/>
</dbReference>
<evidence type="ECO:0000256" key="2">
    <source>
        <dbReference type="ARBA" id="ARBA00008842"/>
    </source>
</evidence>
<comment type="caution">
    <text evidence="12">The sequence shown here is derived from an EMBL/GenBank/DDBJ whole genome shotgun (WGS) entry which is preliminary data.</text>
</comment>
<feature type="transmembrane region" description="Helical" evidence="9">
    <location>
        <begin position="53"/>
        <end position="72"/>
    </location>
</feature>
<evidence type="ECO:0000256" key="5">
    <source>
        <dbReference type="ARBA" id="ARBA00022989"/>
    </source>
</evidence>
<dbReference type="Pfam" id="PF05653">
    <property type="entry name" value="Mg_trans_NIPA"/>
    <property type="match status" value="1"/>
</dbReference>
<evidence type="ECO:0000256" key="6">
    <source>
        <dbReference type="ARBA" id="ARBA00023136"/>
    </source>
</evidence>
<reference evidence="12 13" key="1">
    <citation type="submission" date="2019-03" db="EMBL/GenBank/DDBJ databases">
        <title>Sequencing 23 genomes of Wallemia ichthyophaga.</title>
        <authorList>
            <person name="Gostincar C."/>
        </authorList>
    </citation>
    <scope>NUCLEOTIDE SEQUENCE [LARGE SCALE GENOMIC DNA]</scope>
    <source>
        <strain evidence="12 13">EXF-6200</strain>
    </source>
</reference>
<dbReference type="InterPro" id="IPR037239">
    <property type="entry name" value="OSBP_sf"/>
</dbReference>
<sequence>MEERWIGLLLAISSSVAIGLSFIITKKGLQDSNNKSNSHVSASDKLLYLKNPIWWAGIITMVIGEIANFAAYTFAPPVLVTPLGALSVIFGAILASFLLHERLGPIGRVGCGLCVVGSLVIILHAPEEKQVETVDDILNYAIQLPFIIYSVIVAVFSVIMIFKVVPKYGKKSPLVYISICSMVGSISVMSIKGFGVALKLTLAGNNQLTHASTYLFGLVVVLCILVQMNYFNKALDTFSTNVVNPIYYVMFSTATILASFILFQGFYETPTRDIVSIVAGFLTIFAGVYLLNKSRQMDEAALVNEENVRGADPRHSISGRISSAGAGGTMLDAPYRVQSDYDQYELPNHETQALNSLPEREESDDDDAEAVDQTSATNPQNPQISQDTENVAEGGDEGKLKTLTNTLKKCMSVKDIANIRLSLPASLLYPAGNLEYWNYIGRADTLVDINQHDDPLDRMLAAARFCFAKDLRFVRGGVVKPYNSVMGEHFRCSWPATVPDHNDKGEFLPSSDLVDQYDNPSTGTSGTTTPAPQGPGVAAQDSKNAHAVSRDLRNVAALNNRRSKGKISFLTEQISHHPPVSAYWYSAPDCQTEVCGVDQVSAKISGTSIKVQPGERNNGIFVNLKDREEEYHITHPTALVSEVSGPNVGDESLRMIIDYKEESWIGKPKFLVEGVIYKVSTEESKTWNKVKQVPKDQVLASVDGTWRTQIKFKKAGEDEEKLLINLENLDLTPKYVRSLDQQDDLESRKVWEPVTKAILEKDYNQATKSKQGIEQHQRDLANERKRTNEQYQSCYFQLDTPEGKPILTDVVTFGVFGAVELNRFESVSACTPISVDWRGGESGSELSIDLYEAGDGSDISWYSRVATQIAADTKHYDWNPSQSTTVDLNGKYFVYKFAQNDEPDVYSNQFEYSRCRSGNHRYGYNGKAAIAGGIFGGLAAIAVLIVIGTVVLNRRHARHERKANRDLEMRPIMQRSDTNITGMPPVYHPRSNTTSFNSSTSPPPYSAIYENMNSDSESRVSQPSKPPLGAETATKFETHLMNASPYVLVVGIPAMPVSSLASVITRFMYPSKHCKTPVYKSPELSLTKTFFPTIAFKKAEGDCVWLISLCTTEDMYADESWKFYSDIILSKRGPLARIWIAAHIEKKLSKKEAINTDIGESVDVILNPQAVEPMALRMSGQLLLGVTRIHSRKSKYLLEDVNDTLSSLRRAFLPGPGAIDLSDQQLLAPQNAITLEEGPTIEDGAIDFEQFHQPISMALDPFFSINDMNTSVSGISTAEFGDDLSVEAGRREGSVSRSDRLSILGSEFNEQGRADKGRQSGGTAGAVDDWGMPIDDVGDGFGDFGMDHVSPAGDSARDMDLGGGFEGGLDLGFNLDDPLAPAVSLEERASSPLSSPPPGESQLNMDESTLDAVEQQAQRQAKRGTGRKRHIVDSRIELSRRGASQNQQRADEDIAKTLQDESYLQPTRYYQERLDILQDPLSHFINVNASQGKQFLRVAPPNILNESLNSLYDVPVGCLRRQRDDDEDGPSKRMREDAEVGRHESIPPQGLDEDGWNLSGLDVGPGDTSGWEGNPNEDTFQLEEGQGLFDQDDVNQPLANQDWQSSRTGSVSGDSHGKAPSRMSTPSLDTPSASQYEAKEGEAPIAMFGRKQTKQDTKHLTKDGYSRTTVKAREFLKARLSDTRPDNFVSFKEVSDKANKRAASAFFFEMLVLGNRQQVGLKQDSPFSDIQVAARDKLLA</sequence>
<feature type="region of interest" description="Disordered" evidence="8">
    <location>
        <begin position="1600"/>
        <end position="1663"/>
    </location>
</feature>
<feature type="compositionally biased region" description="Basic and acidic residues" evidence="8">
    <location>
        <begin position="1653"/>
        <end position="1663"/>
    </location>
</feature>
<evidence type="ECO:0000256" key="1">
    <source>
        <dbReference type="ARBA" id="ARBA00004141"/>
    </source>
</evidence>
<comment type="subcellular location">
    <subcellularLocation>
        <location evidence="1">Membrane</location>
        <topology evidence="1">Multi-pass membrane protein</topology>
    </subcellularLocation>
</comment>
<feature type="region of interest" description="Disordered" evidence="8">
    <location>
        <begin position="357"/>
        <end position="397"/>
    </location>
</feature>
<feature type="transmembrane region" description="Helical" evidence="9">
    <location>
        <begin position="137"/>
        <end position="162"/>
    </location>
</feature>
<dbReference type="PANTHER" id="PTHR12570">
    <property type="match status" value="1"/>
</dbReference>
<dbReference type="Pfam" id="PF04825">
    <property type="entry name" value="Rad21_Rec8_N"/>
    <property type="match status" value="1"/>
</dbReference>
<dbReference type="Pfam" id="PF01237">
    <property type="entry name" value="Oxysterol_BP"/>
    <property type="match status" value="1"/>
</dbReference>
<feature type="region of interest" description="Disordered" evidence="8">
    <location>
        <begin position="1384"/>
        <end position="1410"/>
    </location>
</feature>
<feature type="compositionally biased region" description="Polar residues" evidence="8">
    <location>
        <begin position="1622"/>
        <end position="1635"/>
    </location>
</feature>
<dbReference type="Pfam" id="PF04824">
    <property type="entry name" value="Rad21_Rec8"/>
    <property type="match status" value="1"/>
</dbReference>
<evidence type="ECO:0000256" key="8">
    <source>
        <dbReference type="SAM" id="MobiDB-lite"/>
    </source>
</evidence>
<evidence type="ECO:0000313" key="13">
    <source>
        <dbReference type="Proteomes" id="UP000310689"/>
    </source>
</evidence>
<evidence type="ECO:0000259" key="10">
    <source>
        <dbReference type="Pfam" id="PF04824"/>
    </source>
</evidence>
<feature type="region of interest" description="Disordered" evidence="8">
    <location>
        <begin position="1306"/>
        <end position="1332"/>
    </location>
</feature>
<dbReference type="GO" id="GO:0016020">
    <property type="term" value="C:membrane"/>
    <property type="evidence" value="ECO:0007669"/>
    <property type="project" value="UniProtKB-SubCell"/>
</dbReference>
<evidence type="ECO:0000256" key="4">
    <source>
        <dbReference type="ARBA" id="ARBA00022692"/>
    </source>
</evidence>
<dbReference type="SUPFAM" id="SSF144000">
    <property type="entry name" value="Oxysterol-binding protein-like"/>
    <property type="match status" value="1"/>
</dbReference>
<dbReference type="PANTHER" id="PTHR12570:SF85">
    <property type="entry name" value="DUF803 DOMAIN MEMBRANE PROTEIN (AFU_ORTHOLOGUE AFUA_1G15880)"/>
    <property type="match status" value="1"/>
</dbReference>
<evidence type="ECO:0000256" key="3">
    <source>
        <dbReference type="ARBA" id="ARBA00009870"/>
    </source>
</evidence>
<evidence type="ECO:0000313" key="12">
    <source>
        <dbReference type="EMBL" id="TIB39383.1"/>
    </source>
</evidence>
<protein>
    <submittedName>
        <fullName evidence="12">Uncharacterized protein</fullName>
    </submittedName>
</protein>
<gene>
    <name evidence="12" type="ORF">E3P86_01141</name>
</gene>
<feature type="compositionally biased region" description="Low complexity" evidence="8">
    <location>
        <begin position="520"/>
        <end position="536"/>
    </location>
</feature>
<keyword evidence="5 9" id="KW-1133">Transmembrane helix</keyword>
<name>A0A4T0J9S3_WALIC</name>
<dbReference type="InterPro" id="IPR023093">
    <property type="entry name" value="ScpA-like_C"/>
</dbReference>
<feature type="region of interest" description="Disordered" evidence="8">
    <location>
        <begin position="1520"/>
        <end position="1580"/>
    </location>
</feature>